<dbReference type="AlphaFoldDB" id="A0A420XVU6"/>
<keyword evidence="4" id="KW-0677">Repeat</keyword>
<feature type="region of interest" description="Disordered" evidence="12">
    <location>
        <begin position="140"/>
        <end position="313"/>
    </location>
</feature>
<dbReference type="GO" id="GO:0043565">
    <property type="term" value="F:sequence-specific DNA binding"/>
    <property type="evidence" value="ECO:0007669"/>
    <property type="project" value="TreeGrafter"/>
</dbReference>
<dbReference type="SUPFAM" id="SSF57667">
    <property type="entry name" value="beta-beta-alpha zinc fingers"/>
    <property type="match status" value="1"/>
</dbReference>
<keyword evidence="9" id="KW-0804">Transcription</keyword>
<organism evidence="14 15">
    <name type="scientific">Coniochaeta pulveracea</name>
    <dbReference type="NCBI Taxonomy" id="177199"/>
    <lineage>
        <taxon>Eukaryota</taxon>
        <taxon>Fungi</taxon>
        <taxon>Dikarya</taxon>
        <taxon>Ascomycota</taxon>
        <taxon>Pezizomycotina</taxon>
        <taxon>Sordariomycetes</taxon>
        <taxon>Sordariomycetidae</taxon>
        <taxon>Coniochaetales</taxon>
        <taxon>Coniochaetaceae</taxon>
        <taxon>Coniochaeta</taxon>
    </lineage>
</organism>
<feature type="compositionally biased region" description="Low complexity" evidence="12">
    <location>
        <begin position="248"/>
        <end position="257"/>
    </location>
</feature>
<dbReference type="EMBL" id="QVQW01000147">
    <property type="protein sequence ID" value="RKU39792.1"/>
    <property type="molecule type" value="Genomic_DNA"/>
</dbReference>
<dbReference type="PANTHER" id="PTHR24408:SF58">
    <property type="entry name" value="TRANSCRIPTION FACTOR (TFIIIA), PUTATIVE (AFU_ORTHOLOGUE AFUA_1G05150)-RELATED"/>
    <property type="match status" value="1"/>
</dbReference>
<evidence type="ECO:0000256" key="7">
    <source>
        <dbReference type="ARBA" id="ARBA00023015"/>
    </source>
</evidence>
<protein>
    <recommendedName>
        <fullName evidence="13">C2H2-type domain-containing protein</fullName>
    </recommendedName>
</protein>
<feature type="compositionally biased region" description="Polar residues" evidence="12">
    <location>
        <begin position="275"/>
        <end position="297"/>
    </location>
</feature>
<evidence type="ECO:0000256" key="1">
    <source>
        <dbReference type="ARBA" id="ARBA00004123"/>
    </source>
</evidence>
<evidence type="ECO:0000256" key="6">
    <source>
        <dbReference type="ARBA" id="ARBA00022833"/>
    </source>
</evidence>
<feature type="compositionally biased region" description="Polar residues" evidence="12">
    <location>
        <begin position="221"/>
        <end position="239"/>
    </location>
</feature>
<keyword evidence="7" id="KW-0805">Transcription regulation</keyword>
<dbReference type="PROSITE" id="PS00028">
    <property type="entry name" value="ZINC_FINGER_C2H2_1"/>
    <property type="match status" value="1"/>
</dbReference>
<keyword evidence="6" id="KW-0862">Zinc</keyword>
<dbReference type="Gene3D" id="3.30.160.60">
    <property type="entry name" value="Classic Zinc Finger"/>
    <property type="match status" value="2"/>
</dbReference>
<dbReference type="STRING" id="177199.A0A420XVU6"/>
<evidence type="ECO:0000313" key="14">
    <source>
        <dbReference type="EMBL" id="RKU39792.1"/>
    </source>
</evidence>
<feature type="compositionally biased region" description="Low complexity" evidence="12">
    <location>
        <begin position="99"/>
        <end position="112"/>
    </location>
</feature>
<dbReference type="GO" id="GO:0005634">
    <property type="term" value="C:nucleus"/>
    <property type="evidence" value="ECO:0007669"/>
    <property type="project" value="UniProtKB-SubCell"/>
</dbReference>
<dbReference type="GO" id="GO:0000981">
    <property type="term" value="F:DNA-binding transcription factor activity, RNA polymerase II-specific"/>
    <property type="evidence" value="ECO:0007669"/>
    <property type="project" value="TreeGrafter"/>
</dbReference>
<dbReference type="SMART" id="SM00355">
    <property type="entry name" value="ZnF_C2H2"/>
    <property type="match status" value="2"/>
</dbReference>
<evidence type="ECO:0000256" key="9">
    <source>
        <dbReference type="ARBA" id="ARBA00023163"/>
    </source>
</evidence>
<dbReference type="FunFam" id="3.30.160.60:FF:000100">
    <property type="entry name" value="Zinc finger 45-like"/>
    <property type="match status" value="1"/>
</dbReference>
<evidence type="ECO:0000256" key="11">
    <source>
        <dbReference type="PROSITE-ProRule" id="PRU00042"/>
    </source>
</evidence>
<gene>
    <name evidence="14" type="ORF">DL546_000753</name>
</gene>
<dbReference type="PANTHER" id="PTHR24408">
    <property type="entry name" value="ZINC FINGER PROTEIN"/>
    <property type="match status" value="1"/>
</dbReference>
<evidence type="ECO:0000256" key="3">
    <source>
        <dbReference type="ARBA" id="ARBA00022723"/>
    </source>
</evidence>
<comment type="similarity">
    <text evidence="2">Belongs to the krueppel C2H2-type zinc-finger protein family.</text>
</comment>
<dbReference type="InterPro" id="IPR013087">
    <property type="entry name" value="Znf_C2H2_type"/>
</dbReference>
<proteinExistence type="inferred from homology"/>
<comment type="subcellular location">
    <subcellularLocation>
        <location evidence="1">Nucleus</location>
    </subcellularLocation>
</comment>
<evidence type="ECO:0000313" key="15">
    <source>
        <dbReference type="Proteomes" id="UP000275385"/>
    </source>
</evidence>
<dbReference type="GO" id="GO:0008270">
    <property type="term" value="F:zinc ion binding"/>
    <property type="evidence" value="ECO:0007669"/>
    <property type="project" value="UniProtKB-KW"/>
</dbReference>
<evidence type="ECO:0000256" key="4">
    <source>
        <dbReference type="ARBA" id="ARBA00022737"/>
    </source>
</evidence>
<dbReference type="InterPro" id="IPR036236">
    <property type="entry name" value="Znf_C2H2_sf"/>
</dbReference>
<comment type="caution">
    <text evidence="14">The sequence shown here is derived from an EMBL/GenBank/DDBJ whole genome shotgun (WGS) entry which is preliminary data.</text>
</comment>
<evidence type="ECO:0000256" key="2">
    <source>
        <dbReference type="ARBA" id="ARBA00006991"/>
    </source>
</evidence>
<reference evidence="14 15" key="1">
    <citation type="submission" date="2018-08" db="EMBL/GenBank/DDBJ databases">
        <title>Draft genome of the lignicolous fungus Coniochaeta pulveracea.</title>
        <authorList>
            <person name="Borstlap C.J."/>
            <person name="De Witt R.N."/>
            <person name="Botha A."/>
            <person name="Volschenk H."/>
        </authorList>
    </citation>
    <scope>NUCLEOTIDE SEQUENCE [LARGE SCALE GENOMIC DNA]</scope>
    <source>
        <strain evidence="14 15">CAB683</strain>
    </source>
</reference>
<evidence type="ECO:0000256" key="10">
    <source>
        <dbReference type="ARBA" id="ARBA00023242"/>
    </source>
</evidence>
<keyword evidence="3" id="KW-0479">Metal-binding</keyword>
<dbReference type="FunFam" id="3.30.160.60:FF:000094">
    <property type="entry name" value="Zinc finger protein 605"/>
    <property type="match status" value="1"/>
</dbReference>
<dbReference type="OrthoDB" id="8922241at2759"/>
<feature type="compositionally biased region" description="Polar residues" evidence="12">
    <location>
        <begin position="140"/>
        <end position="184"/>
    </location>
</feature>
<keyword evidence="10" id="KW-0539">Nucleus</keyword>
<dbReference type="PROSITE" id="PS50157">
    <property type="entry name" value="ZINC_FINGER_C2H2_2"/>
    <property type="match status" value="2"/>
</dbReference>
<feature type="domain" description="C2H2-type" evidence="13">
    <location>
        <begin position="408"/>
        <end position="435"/>
    </location>
</feature>
<evidence type="ECO:0000259" key="13">
    <source>
        <dbReference type="PROSITE" id="PS50157"/>
    </source>
</evidence>
<dbReference type="Proteomes" id="UP000275385">
    <property type="component" value="Unassembled WGS sequence"/>
</dbReference>
<feature type="domain" description="C2H2-type" evidence="13">
    <location>
        <begin position="436"/>
        <end position="455"/>
    </location>
</feature>
<dbReference type="Pfam" id="PF00096">
    <property type="entry name" value="zf-C2H2"/>
    <property type="match status" value="2"/>
</dbReference>
<keyword evidence="8" id="KW-0238">DNA-binding</keyword>
<evidence type="ECO:0000256" key="12">
    <source>
        <dbReference type="SAM" id="MobiDB-lite"/>
    </source>
</evidence>
<feature type="region of interest" description="Disordered" evidence="12">
    <location>
        <begin position="1"/>
        <end position="24"/>
    </location>
</feature>
<feature type="compositionally biased region" description="Polar residues" evidence="12">
    <location>
        <begin position="113"/>
        <end position="125"/>
    </location>
</feature>
<feature type="region of interest" description="Disordered" evidence="12">
    <location>
        <begin position="96"/>
        <end position="125"/>
    </location>
</feature>
<evidence type="ECO:0000256" key="8">
    <source>
        <dbReference type="ARBA" id="ARBA00023125"/>
    </source>
</evidence>
<name>A0A420XVU6_9PEZI</name>
<keyword evidence="15" id="KW-1185">Reference proteome</keyword>
<sequence>MMEGGTSFASRRPAATSLPTFSLPPPDLPSTKYSPCAFSSLPAPCPTTSSPSICSALRTYSPLRTLPSPAPATLPLPSLVKLTIVSGILTPPSGLANDGLSPSSPGITSGGSMASQHGGTAGQSSSYYGHISGSWPGAQYTFSGTNNNQNQATSPLLHQPFSGSRSGFPTLGNPSGRQLASPSATDGLPRPISYDQGSPVFLNPISGLTGGGGNGTSNQGHSQIMNSHSQNHDQSTPTSGVPPDLRYRSQQQQQQQEQSDHQRHQQRQHQQYSYTPSSTPQQASFPPFSSTQNTQQPLPSPTERASSSATSLSANAASRAVASMSSQGGGGLSGMAPPLGYSSSRQPLPMGYQAMPGPIMTNLHQPGNPMAMMGHALSGSYPPGPSHHHPHMHLYPAHSQPPQQDRPYKCDQCQQSFSRNHDLKRHKRIHLAIKPFPCTFCEKSFSRKDALKRHRLVKGCGDGTDKIIDNESPPDRSDVLSDSTEGSPVAVKKEVAERL</sequence>
<feature type="region of interest" description="Disordered" evidence="12">
    <location>
        <begin position="460"/>
        <end position="499"/>
    </location>
</feature>
<feature type="compositionally biased region" description="Basic and acidic residues" evidence="12">
    <location>
        <begin position="463"/>
        <end position="479"/>
    </location>
</feature>
<evidence type="ECO:0000256" key="5">
    <source>
        <dbReference type="ARBA" id="ARBA00022771"/>
    </source>
</evidence>
<keyword evidence="5 11" id="KW-0863">Zinc-finger</keyword>
<accession>A0A420XVU6</accession>